<protein>
    <submittedName>
        <fullName evidence="2">Uncharacterized protein</fullName>
    </submittedName>
</protein>
<dbReference type="Proteomes" id="UP000008370">
    <property type="component" value="Unassembled WGS sequence"/>
</dbReference>
<dbReference type="RefSeq" id="XP_007389797.1">
    <property type="nucleotide sequence ID" value="XM_007389735.1"/>
</dbReference>
<dbReference type="AlphaFoldDB" id="K5WME1"/>
<gene>
    <name evidence="2" type="ORF">PHACADRAFT_246190</name>
</gene>
<evidence type="ECO:0000313" key="2">
    <source>
        <dbReference type="EMBL" id="EKM60329.1"/>
    </source>
</evidence>
<dbReference type="KEGG" id="pco:PHACADRAFT_246190"/>
<name>K5WME1_PHACS</name>
<sequence length="65" mass="6656">MADLRTASRTQNALFASTHANVVAPSSAPSYPSGHHATTPPSQPSTSDSPYMSSSSSILSIPPSI</sequence>
<keyword evidence="3" id="KW-1185">Reference proteome</keyword>
<dbReference type="EMBL" id="JH930468">
    <property type="protein sequence ID" value="EKM60329.1"/>
    <property type="molecule type" value="Genomic_DNA"/>
</dbReference>
<dbReference type="HOGENOM" id="CLU_2850423_0_0_1"/>
<proteinExistence type="predicted"/>
<evidence type="ECO:0000256" key="1">
    <source>
        <dbReference type="SAM" id="MobiDB-lite"/>
    </source>
</evidence>
<organism evidence="2 3">
    <name type="scientific">Phanerochaete carnosa (strain HHB-10118-sp)</name>
    <name type="common">White-rot fungus</name>
    <name type="synonym">Peniophora carnosa</name>
    <dbReference type="NCBI Taxonomy" id="650164"/>
    <lineage>
        <taxon>Eukaryota</taxon>
        <taxon>Fungi</taxon>
        <taxon>Dikarya</taxon>
        <taxon>Basidiomycota</taxon>
        <taxon>Agaricomycotina</taxon>
        <taxon>Agaricomycetes</taxon>
        <taxon>Polyporales</taxon>
        <taxon>Phanerochaetaceae</taxon>
        <taxon>Phanerochaete</taxon>
    </lineage>
</organism>
<accession>K5WME1</accession>
<evidence type="ECO:0000313" key="3">
    <source>
        <dbReference type="Proteomes" id="UP000008370"/>
    </source>
</evidence>
<dbReference type="GeneID" id="18913757"/>
<dbReference type="InParanoid" id="K5WME1"/>
<feature type="region of interest" description="Disordered" evidence="1">
    <location>
        <begin position="24"/>
        <end position="65"/>
    </location>
</feature>
<reference evidence="2 3" key="1">
    <citation type="journal article" date="2012" name="BMC Genomics">
        <title>Comparative genomics of the white-rot fungi, Phanerochaete carnosa and P. chrysosporium, to elucidate the genetic basis of the distinct wood types they colonize.</title>
        <authorList>
            <person name="Suzuki H."/>
            <person name="MacDonald J."/>
            <person name="Syed K."/>
            <person name="Salamov A."/>
            <person name="Hori C."/>
            <person name="Aerts A."/>
            <person name="Henrissat B."/>
            <person name="Wiebenga A."/>
            <person name="vanKuyk P.A."/>
            <person name="Barry K."/>
            <person name="Lindquist E."/>
            <person name="LaButti K."/>
            <person name="Lapidus A."/>
            <person name="Lucas S."/>
            <person name="Coutinho P."/>
            <person name="Gong Y."/>
            <person name="Samejima M."/>
            <person name="Mahadevan R."/>
            <person name="Abou-Zaid M."/>
            <person name="de Vries R.P."/>
            <person name="Igarashi K."/>
            <person name="Yadav J.S."/>
            <person name="Grigoriev I.V."/>
            <person name="Master E.R."/>
        </authorList>
    </citation>
    <scope>NUCLEOTIDE SEQUENCE [LARGE SCALE GENOMIC DNA]</scope>
    <source>
        <strain evidence="2 3">HHB-10118-sp</strain>
    </source>
</reference>